<feature type="compositionally biased region" description="Polar residues" evidence="1">
    <location>
        <begin position="63"/>
        <end position="72"/>
    </location>
</feature>
<dbReference type="HOGENOM" id="CLU_514698_0_0_11"/>
<reference evidence="3" key="1">
    <citation type="submission" date="2009-07" db="EMBL/GenBank/DDBJ databases">
        <title>Complete genome sequence of Rothia mucilaginosa DJ.</title>
        <authorList>
            <person name="Yamane K."/>
            <person name="Nambu T."/>
            <person name="Mashimo C."/>
            <person name="Sugimori C."/>
            <person name="Yamanaka T."/>
            <person name="Leung K."/>
            <person name="Fukushima H."/>
        </authorList>
    </citation>
    <scope>NUCLEOTIDE SEQUENCE [LARGE SCALE GENOMIC DNA]</scope>
    <source>
        <strain evidence="3">DY-18</strain>
    </source>
</reference>
<reference evidence="2 3" key="2">
    <citation type="journal article" date="2010" name="J Osaka Dent Univ">
        <title>Isolation and identification of Rothia mucilaginosa from persistent apical periodontitis lesions.</title>
        <authorList>
            <person name="Yamane K."/>
            <person name="Yoshida M."/>
            <person name="Fujihira T."/>
            <person name="Baba T."/>
            <person name="Tsuji N."/>
            <person name="Hayashi H."/>
            <person name="Sugimori C."/>
            <person name="Yamanaka T."/>
            <person name="Mashimo C."/>
            <person name="Nambu T."/>
            <person name="Kawai H."/>
            <person name="Fukushima H."/>
        </authorList>
    </citation>
    <scope>NUCLEOTIDE SEQUENCE [LARGE SCALE GENOMIC DNA]</scope>
    <source>
        <strain evidence="2 3">DY-18</strain>
    </source>
</reference>
<proteinExistence type="predicted"/>
<evidence type="ECO:0000313" key="3">
    <source>
        <dbReference type="Proteomes" id="UP000001883"/>
    </source>
</evidence>
<evidence type="ECO:0000256" key="1">
    <source>
        <dbReference type="SAM" id="MobiDB-lite"/>
    </source>
</evidence>
<sequence length="529" mass="55214">MSLRLGNQEGQNVGLQEDQDADDHEHTEGPGNNSLEDVGFLALHVHGGSSNSQRLRGDHLTDHTTGGVSSQHELGGCAVDTCVLQVLSSRHLQLGEQCVRAGVRTGHSGTDPAQSRCEERVDGAQACQEGTHSNGLTGEVHDVCQCQNRSNGQDGPAHAVDNGTELGEDCRELECVAALLVEEEVDHSNNQTGNDQQGAGVGHPREVVDSVLDGLAVSGDEAGAQSLNVNLDDEALQPCLQASVQVSNTEDRDNDDVGQQCHPDANGGQSFLLFSLCGQAVAFTNALDAARLPELQEDNSNTHGDDASNNVGQVVCGGSSGDPLCNCEGDTDDQCGQPCVLQTLHTVKDDEQDERNEHCQERSLVTNDGCDNVCVLAANVSCGGNRDSNCAECHGCGVSDQNGDSSLKGLNAQGENHGCGNCNGSAEASQCLEQTAEAECDEDSLDAQVAAAEAVEDAAQIFKAAGKDGDLVEPDCTEDNPADDQAVDATADGAQTGEVSGHVEAQDCYEDRCCQCHECGPVSARLNAQ</sequence>
<keyword evidence="3" id="KW-1185">Reference proteome</keyword>
<dbReference type="EMBL" id="AP011540">
    <property type="protein sequence ID" value="BAI64139.1"/>
    <property type="molecule type" value="Genomic_DNA"/>
</dbReference>
<gene>
    <name evidence="2" type="ordered locus">RMDY18_03070</name>
</gene>
<feature type="region of interest" description="Disordered" evidence="1">
    <location>
        <begin position="1"/>
        <end position="36"/>
    </location>
</feature>
<name>D2NR63_ROTMD</name>
<dbReference type="AlphaFoldDB" id="D2NR63"/>
<organism evidence="2 3">
    <name type="scientific">Rothia mucilaginosa (strain DY-18)</name>
    <name type="common">Stomatococcus mucilaginosus</name>
    <dbReference type="NCBI Taxonomy" id="680646"/>
    <lineage>
        <taxon>Bacteria</taxon>
        <taxon>Bacillati</taxon>
        <taxon>Actinomycetota</taxon>
        <taxon>Actinomycetes</taxon>
        <taxon>Micrococcales</taxon>
        <taxon>Micrococcaceae</taxon>
        <taxon>Rothia</taxon>
    </lineage>
</organism>
<protein>
    <submittedName>
        <fullName evidence="2">Uncharacterized protein</fullName>
    </submittedName>
</protein>
<accession>D2NR63</accession>
<dbReference type="KEGG" id="rmu:RMDY18_03070"/>
<dbReference type="Proteomes" id="UP000001883">
    <property type="component" value="Chromosome"/>
</dbReference>
<reference evidence="2 3" key="3">
    <citation type="journal article" date="2010" name="Sequencing">
        <title>Complete Genome Sequence of Rothia mucilaginosa DY-18: A Clinical Isolate with Dense Meshwork-Like Structures from a Persistent Apical Periodontitis Lesion.</title>
        <authorList>
            <person name="Yamane K."/>
            <person name="Nambu T."/>
            <person name="Yamanaka T."/>
            <person name="Mashimo C."/>
            <person name="Sugimori C."/>
            <person name="Leung K.-P."/>
            <person name="Fukushima H."/>
        </authorList>
    </citation>
    <scope>NUCLEOTIDE SEQUENCE [LARGE SCALE GENOMIC DNA]</scope>
    <source>
        <strain evidence="2 3">DY-18</strain>
    </source>
</reference>
<feature type="region of interest" description="Disordered" evidence="1">
    <location>
        <begin position="48"/>
        <end position="72"/>
    </location>
</feature>
<evidence type="ECO:0000313" key="2">
    <source>
        <dbReference type="EMBL" id="BAI64139.1"/>
    </source>
</evidence>